<dbReference type="InterPro" id="IPR043129">
    <property type="entry name" value="ATPase_NBD"/>
</dbReference>
<name>A0AAV8QV18_ENSVE</name>
<feature type="domain" description="Hexokinase N-terminal" evidence="7">
    <location>
        <begin position="41"/>
        <end position="103"/>
    </location>
</feature>
<dbReference type="GO" id="GO:0008865">
    <property type="term" value="F:fructokinase activity"/>
    <property type="evidence" value="ECO:0007669"/>
    <property type="project" value="TreeGrafter"/>
</dbReference>
<dbReference type="EMBL" id="JAQQAF010000005">
    <property type="protein sequence ID" value="KAJ8483958.1"/>
    <property type="molecule type" value="Genomic_DNA"/>
</dbReference>
<organism evidence="8 9">
    <name type="scientific">Ensete ventricosum</name>
    <name type="common">Abyssinian banana</name>
    <name type="synonym">Musa ensete</name>
    <dbReference type="NCBI Taxonomy" id="4639"/>
    <lineage>
        <taxon>Eukaryota</taxon>
        <taxon>Viridiplantae</taxon>
        <taxon>Streptophyta</taxon>
        <taxon>Embryophyta</taxon>
        <taxon>Tracheophyta</taxon>
        <taxon>Spermatophyta</taxon>
        <taxon>Magnoliopsida</taxon>
        <taxon>Liliopsida</taxon>
        <taxon>Zingiberales</taxon>
        <taxon>Musaceae</taxon>
        <taxon>Ensete</taxon>
    </lineage>
</organism>
<gene>
    <name evidence="8" type="ORF">OPV22_016443</name>
</gene>
<dbReference type="PANTHER" id="PTHR19443">
    <property type="entry name" value="HEXOKINASE"/>
    <property type="match status" value="1"/>
</dbReference>
<keyword evidence="6" id="KW-0418">Kinase</keyword>
<evidence type="ECO:0000313" key="8">
    <source>
        <dbReference type="EMBL" id="KAJ8483958.1"/>
    </source>
</evidence>
<evidence type="ECO:0000313" key="9">
    <source>
        <dbReference type="Proteomes" id="UP001222027"/>
    </source>
</evidence>
<keyword evidence="3 6" id="KW-0324">Glycolysis</keyword>
<dbReference type="GO" id="GO:0006006">
    <property type="term" value="P:glucose metabolic process"/>
    <property type="evidence" value="ECO:0007669"/>
    <property type="project" value="TreeGrafter"/>
</dbReference>
<reference evidence="8 9" key="1">
    <citation type="submission" date="2022-12" db="EMBL/GenBank/DDBJ databases">
        <title>Chromosome-scale assembly of the Ensete ventricosum genome.</title>
        <authorList>
            <person name="Dussert Y."/>
            <person name="Stocks J."/>
            <person name="Wendawek A."/>
            <person name="Woldeyes F."/>
            <person name="Nichols R.A."/>
            <person name="Borrell J.S."/>
        </authorList>
    </citation>
    <scope>NUCLEOTIDE SEQUENCE [LARGE SCALE GENOMIC DNA]</scope>
    <source>
        <strain evidence="9">cv. Maze</strain>
        <tissue evidence="8">Seeds</tissue>
    </source>
</reference>
<evidence type="ECO:0000256" key="4">
    <source>
        <dbReference type="ARBA" id="ARBA00044613"/>
    </source>
</evidence>
<keyword evidence="6" id="KW-0808">Transferase</keyword>
<keyword evidence="6" id="KW-0547">Nucleotide-binding</keyword>
<dbReference type="GO" id="GO:0005829">
    <property type="term" value="C:cytosol"/>
    <property type="evidence" value="ECO:0007669"/>
    <property type="project" value="TreeGrafter"/>
</dbReference>
<dbReference type="Pfam" id="PF00349">
    <property type="entry name" value="Hexokinase_1"/>
    <property type="match status" value="1"/>
</dbReference>
<dbReference type="GO" id="GO:0004340">
    <property type="term" value="F:glucokinase activity"/>
    <property type="evidence" value="ECO:0007669"/>
    <property type="project" value="TreeGrafter"/>
</dbReference>
<dbReference type="InterPro" id="IPR022672">
    <property type="entry name" value="Hexokinase_N"/>
</dbReference>
<dbReference type="GO" id="GO:0005536">
    <property type="term" value="F:D-glucose binding"/>
    <property type="evidence" value="ECO:0007669"/>
    <property type="project" value="InterPro"/>
</dbReference>
<dbReference type="Proteomes" id="UP001222027">
    <property type="component" value="Unassembled WGS sequence"/>
</dbReference>
<keyword evidence="9" id="KW-1185">Reference proteome</keyword>
<comment type="catalytic activity">
    <reaction evidence="5">
        <text>D-fructose + ATP = D-fructose 6-phosphate + ADP + H(+)</text>
        <dbReference type="Rhea" id="RHEA:16125"/>
        <dbReference type="ChEBI" id="CHEBI:15378"/>
        <dbReference type="ChEBI" id="CHEBI:30616"/>
        <dbReference type="ChEBI" id="CHEBI:37721"/>
        <dbReference type="ChEBI" id="CHEBI:61527"/>
        <dbReference type="ChEBI" id="CHEBI:456216"/>
        <dbReference type="EC" id="2.7.1.1"/>
    </reaction>
    <physiologicalReaction direction="left-to-right" evidence="5">
        <dbReference type="Rhea" id="RHEA:16126"/>
    </physiologicalReaction>
</comment>
<dbReference type="AlphaFoldDB" id="A0AAV8QV18"/>
<protein>
    <recommendedName>
        <fullName evidence="6">Phosphotransferase</fullName>
        <ecNumber evidence="6">2.7.1.-</ecNumber>
    </recommendedName>
</protein>
<sequence length="103" mass="10866">MGKAAVTTAVVGAAAACAVVALVVRHWMRSSGRCARAAALLKELEERCATPLGKLRQVADAMTVEMHARLASECGSKLEMLISYVDKLPTGDETGLFYALDLG</sequence>
<keyword evidence="6" id="KW-0067">ATP-binding</keyword>
<evidence type="ECO:0000256" key="6">
    <source>
        <dbReference type="RuleBase" id="RU362007"/>
    </source>
</evidence>
<dbReference type="GO" id="GO:0005739">
    <property type="term" value="C:mitochondrion"/>
    <property type="evidence" value="ECO:0007669"/>
    <property type="project" value="TreeGrafter"/>
</dbReference>
<dbReference type="GO" id="GO:0001678">
    <property type="term" value="P:intracellular glucose homeostasis"/>
    <property type="evidence" value="ECO:0007669"/>
    <property type="project" value="InterPro"/>
</dbReference>
<evidence type="ECO:0000256" key="5">
    <source>
        <dbReference type="ARBA" id="ARBA00047905"/>
    </source>
</evidence>
<evidence type="ECO:0000256" key="3">
    <source>
        <dbReference type="ARBA" id="ARBA00023152"/>
    </source>
</evidence>
<dbReference type="SUPFAM" id="SSF53067">
    <property type="entry name" value="Actin-like ATPase domain"/>
    <property type="match status" value="1"/>
</dbReference>
<comment type="pathway">
    <text evidence="2">Carbohydrate metabolism; hexose metabolism.</text>
</comment>
<comment type="similarity">
    <text evidence="6">Belongs to the hexokinase family.</text>
</comment>
<dbReference type="GO" id="GO:0005524">
    <property type="term" value="F:ATP binding"/>
    <property type="evidence" value="ECO:0007669"/>
    <property type="project" value="UniProtKB-UniRule"/>
</dbReference>
<dbReference type="PROSITE" id="PS51257">
    <property type="entry name" value="PROKAR_LIPOPROTEIN"/>
    <property type="match status" value="1"/>
</dbReference>
<accession>A0AAV8QV18</accession>
<proteinExistence type="inferred from homology"/>
<evidence type="ECO:0000256" key="1">
    <source>
        <dbReference type="ARBA" id="ARBA00004888"/>
    </source>
</evidence>
<dbReference type="PANTHER" id="PTHR19443:SF16">
    <property type="entry name" value="HEXOKINASE TYPE 1-RELATED"/>
    <property type="match status" value="1"/>
</dbReference>
<comment type="catalytic activity">
    <reaction evidence="4">
        <text>a D-hexose + ATP = a D-hexose 6-phosphate + ADP + H(+)</text>
        <dbReference type="Rhea" id="RHEA:22740"/>
        <dbReference type="ChEBI" id="CHEBI:4194"/>
        <dbReference type="ChEBI" id="CHEBI:15378"/>
        <dbReference type="ChEBI" id="CHEBI:30616"/>
        <dbReference type="ChEBI" id="CHEBI:229467"/>
        <dbReference type="ChEBI" id="CHEBI:456216"/>
        <dbReference type="EC" id="2.7.1.1"/>
    </reaction>
    <physiologicalReaction direction="left-to-right" evidence="4">
        <dbReference type="Rhea" id="RHEA:22741"/>
    </physiologicalReaction>
</comment>
<dbReference type="Gene3D" id="3.40.367.20">
    <property type="match status" value="1"/>
</dbReference>
<evidence type="ECO:0000256" key="2">
    <source>
        <dbReference type="ARBA" id="ARBA00005028"/>
    </source>
</evidence>
<dbReference type="GO" id="GO:0006096">
    <property type="term" value="P:glycolytic process"/>
    <property type="evidence" value="ECO:0007669"/>
    <property type="project" value="UniProtKB-KW"/>
</dbReference>
<evidence type="ECO:0000259" key="7">
    <source>
        <dbReference type="Pfam" id="PF00349"/>
    </source>
</evidence>
<comment type="pathway">
    <text evidence="1">Carbohydrate degradation; glycolysis; D-glyceraldehyde 3-phosphate and glycerone phosphate from D-glucose: step 1/4.</text>
</comment>
<dbReference type="EC" id="2.7.1.-" evidence="6"/>
<comment type="caution">
    <text evidence="8">The sequence shown here is derived from an EMBL/GenBank/DDBJ whole genome shotgun (WGS) entry which is preliminary data.</text>
</comment>
<dbReference type="InterPro" id="IPR001312">
    <property type="entry name" value="Hexokinase"/>
</dbReference>